<dbReference type="Pfam" id="PF14464">
    <property type="entry name" value="Prok-JAB"/>
    <property type="match status" value="1"/>
</dbReference>
<organism evidence="3">
    <name type="scientific">Ralstonia solanacearum</name>
    <name type="common">Pseudomonas solanacearum</name>
    <dbReference type="NCBI Taxonomy" id="305"/>
    <lineage>
        <taxon>Bacteria</taxon>
        <taxon>Pseudomonadati</taxon>
        <taxon>Pseudomonadota</taxon>
        <taxon>Betaproteobacteria</taxon>
        <taxon>Burkholderiales</taxon>
        <taxon>Burkholderiaceae</taxon>
        <taxon>Ralstonia</taxon>
        <taxon>Ralstonia solanacearum species complex</taxon>
    </lineage>
</organism>
<dbReference type="EMBL" id="LN899821">
    <property type="protein sequence ID" value="CUV20428.1"/>
    <property type="molecule type" value="Genomic_DNA"/>
</dbReference>
<name>A0A0S4UDY3_RALSL</name>
<evidence type="ECO:0000313" key="3">
    <source>
        <dbReference type="EMBL" id="CUV20428.1"/>
    </source>
</evidence>
<evidence type="ECO:0000259" key="1">
    <source>
        <dbReference type="Pfam" id="PF09436"/>
    </source>
</evidence>
<protein>
    <submittedName>
        <fullName evidence="3">Uncharacterized protein</fullName>
    </submittedName>
</protein>
<sequence>MQAIISQFHASSKQGLEIIAGALSAFATAATDKIAKALRNPIAADPADEQYELDAKLWDSAPTVAVPKFAEFKQLEDVGHRFLATAEGLFVEVRRPWLHVIQPVAPLNGQTVRPPYGTVKPKVDLAFERLGATFPMVRAFIEAARKAAPNEHAAWVVWDSRTGDLAYRELQITDASPGAISYDRPRLEDHESLVVDMHSHGALAAFFSEQDNRDDAGEVKISCVVGDLADSKTPSIQFRLCVLGMFLPLKVPADAVLGAAA</sequence>
<evidence type="ECO:0000259" key="2">
    <source>
        <dbReference type="Pfam" id="PF14464"/>
    </source>
</evidence>
<gene>
    <name evidence="3" type="ORF">PSS4_v1_1500023</name>
</gene>
<dbReference type="NCBIfam" id="TIGR03735">
    <property type="entry name" value="PRTRC_A"/>
    <property type="match status" value="1"/>
</dbReference>
<reference evidence="3" key="1">
    <citation type="submission" date="2015-10" db="EMBL/GenBank/DDBJ databases">
        <authorList>
            <person name="Gilbert D.G."/>
        </authorList>
    </citation>
    <scope>NUCLEOTIDE SEQUENCE</scope>
    <source>
        <strain evidence="3">Phyl III-seqv23</strain>
    </source>
</reference>
<dbReference type="Pfam" id="PF09436">
    <property type="entry name" value="DUF2016"/>
    <property type="match status" value="1"/>
</dbReference>
<dbReference type="AlphaFoldDB" id="A0A0S4UDY3"/>
<dbReference type="InterPro" id="IPR018560">
    <property type="entry name" value="DUF2016"/>
</dbReference>
<dbReference type="InterPro" id="IPR022499">
    <property type="entry name" value="PRTRC_protein-A"/>
</dbReference>
<feature type="domain" description="JAB" evidence="2">
    <location>
        <begin position="136"/>
        <end position="232"/>
    </location>
</feature>
<proteinExistence type="predicted"/>
<accession>A0A0S4UDY3</accession>
<dbReference type="InterPro" id="IPR028090">
    <property type="entry name" value="JAB_dom_prok"/>
</dbReference>
<feature type="domain" description="DUF2016" evidence="1">
    <location>
        <begin position="52"/>
        <end position="125"/>
    </location>
</feature>